<comment type="similarity">
    <text evidence="3">Belongs to the binding-protein-dependent transport system permease family. HisMQ subfamily.</text>
</comment>
<evidence type="ECO:0000313" key="13">
    <source>
        <dbReference type="Proteomes" id="UP000830925"/>
    </source>
</evidence>
<evidence type="ECO:0000256" key="7">
    <source>
        <dbReference type="ARBA" id="ARBA00022970"/>
    </source>
</evidence>
<dbReference type="InterPro" id="IPR010065">
    <property type="entry name" value="AA_ABC_transptr_permease_3TM"/>
</dbReference>
<sequence length="259" mass="28737">MTLLITLLGLVGGAILGFLTGVITTYIRVPVTWRRAALFVLGVFALGFALKGLSWLMSNWLSFVPAWIWSSIQALIALSLLGFFRRYLLYVLSFLCQLYVLFIRGTPIVVQVMFIYFALPMLASIRIDGLTAAIFTLMINSGAYISEIVRGALQSVPKGLKEAGEAMGLPFHKILRHIIGPVAFRRMIPAMGNQCIISLKDSSLFIVIGVAELTRQGQEIIANNFRSVEIWGAVAVIYLILTSLIALTLKFIEHRMRIV</sequence>
<keyword evidence="7" id="KW-0029">Amino-acid transport</keyword>
<dbReference type="InterPro" id="IPR043429">
    <property type="entry name" value="ArtM/GltK/GlnP/TcyL/YhdX-like"/>
</dbReference>
<dbReference type="GO" id="GO:0006865">
    <property type="term" value="P:amino acid transport"/>
    <property type="evidence" value="ECO:0007669"/>
    <property type="project" value="UniProtKB-KW"/>
</dbReference>
<comment type="subcellular location">
    <subcellularLocation>
        <location evidence="2">Cell inner membrane</location>
        <topology evidence="2">Multi-pass membrane protein</topology>
    </subcellularLocation>
    <subcellularLocation>
        <location evidence="10">Cell membrane</location>
        <topology evidence="10">Multi-pass membrane protein</topology>
    </subcellularLocation>
</comment>
<dbReference type="Proteomes" id="UP000830925">
    <property type="component" value="Chromosome"/>
</dbReference>
<dbReference type="Gene3D" id="1.10.3720.10">
    <property type="entry name" value="MetI-like"/>
    <property type="match status" value="1"/>
</dbReference>
<dbReference type="GeneID" id="96774501"/>
<feature type="transmembrane region" description="Helical" evidence="10">
    <location>
        <begin position="63"/>
        <end position="84"/>
    </location>
</feature>
<evidence type="ECO:0000256" key="5">
    <source>
        <dbReference type="ARBA" id="ARBA00022475"/>
    </source>
</evidence>
<feature type="transmembrane region" description="Helical" evidence="10">
    <location>
        <begin position="36"/>
        <end position="57"/>
    </location>
</feature>
<dbReference type="PANTHER" id="PTHR30614:SF20">
    <property type="entry name" value="GLUTAMINE TRANSPORT SYSTEM PERMEASE PROTEIN GLNP"/>
    <property type="match status" value="1"/>
</dbReference>
<dbReference type="InterPro" id="IPR035906">
    <property type="entry name" value="MetI-like_sf"/>
</dbReference>
<evidence type="ECO:0000256" key="4">
    <source>
        <dbReference type="ARBA" id="ARBA00022448"/>
    </source>
</evidence>
<dbReference type="RefSeq" id="WP_022983464.1">
    <property type="nucleotide sequence ID" value="NZ_CP092182.1"/>
</dbReference>
<evidence type="ECO:0000256" key="9">
    <source>
        <dbReference type="ARBA" id="ARBA00023136"/>
    </source>
</evidence>
<feature type="transmembrane region" description="Helical" evidence="10">
    <location>
        <begin position="230"/>
        <end position="252"/>
    </location>
</feature>
<comment type="function">
    <text evidence="1">Part of the binding-protein-dependent transport system for glutamine; probably responsible for the translocation of the substrate across the membrane.</text>
</comment>
<dbReference type="SUPFAM" id="SSF161098">
    <property type="entry name" value="MetI-like"/>
    <property type="match status" value="1"/>
</dbReference>
<dbReference type="EMBL" id="CP095873">
    <property type="protein sequence ID" value="UPL20671.1"/>
    <property type="molecule type" value="Genomic_DNA"/>
</dbReference>
<evidence type="ECO:0000256" key="2">
    <source>
        <dbReference type="ARBA" id="ARBA00004429"/>
    </source>
</evidence>
<keyword evidence="6 10" id="KW-0812">Transmembrane</keyword>
<dbReference type="CDD" id="cd06261">
    <property type="entry name" value="TM_PBP2"/>
    <property type="match status" value="1"/>
</dbReference>
<dbReference type="GO" id="GO:0022857">
    <property type="term" value="F:transmembrane transporter activity"/>
    <property type="evidence" value="ECO:0007669"/>
    <property type="project" value="InterPro"/>
</dbReference>
<dbReference type="PANTHER" id="PTHR30614">
    <property type="entry name" value="MEMBRANE COMPONENT OF AMINO ACID ABC TRANSPORTER"/>
    <property type="match status" value="1"/>
</dbReference>
<evidence type="ECO:0000256" key="10">
    <source>
        <dbReference type="RuleBase" id="RU363032"/>
    </source>
</evidence>
<feature type="transmembrane region" description="Helical" evidence="10">
    <location>
        <begin position="6"/>
        <end position="29"/>
    </location>
</feature>
<keyword evidence="9 10" id="KW-0472">Membrane</keyword>
<feature type="domain" description="ABC transmembrane type-1" evidence="11">
    <location>
        <begin position="64"/>
        <end position="249"/>
    </location>
</feature>
<keyword evidence="8 10" id="KW-1133">Transmembrane helix</keyword>
<evidence type="ECO:0000256" key="3">
    <source>
        <dbReference type="ARBA" id="ARBA00010072"/>
    </source>
</evidence>
<accession>A0AAE9H9V5</accession>
<evidence type="ECO:0000256" key="1">
    <source>
        <dbReference type="ARBA" id="ARBA00003159"/>
    </source>
</evidence>
<dbReference type="NCBIfam" id="TIGR01726">
    <property type="entry name" value="HEQRo_perm_3TM"/>
    <property type="match status" value="1"/>
</dbReference>
<keyword evidence="4 10" id="KW-0813">Transport</keyword>
<reference evidence="12" key="1">
    <citation type="submission" date="2022-04" db="EMBL/GenBank/DDBJ databases">
        <title>Genomic mining of Alcaligenes faecalis D334 producing ectoin and derivatives.</title>
        <authorList>
            <person name="Doan V.T."/>
            <person name="Quach N.T."/>
            <person name="Vu T.-H.-N."/>
            <person name="Phi Q.-T."/>
        </authorList>
    </citation>
    <scope>NUCLEOTIDE SEQUENCE</scope>
    <source>
        <strain evidence="12">D334</strain>
    </source>
</reference>
<dbReference type="GO" id="GO:0043190">
    <property type="term" value="C:ATP-binding cassette (ABC) transporter complex"/>
    <property type="evidence" value="ECO:0007669"/>
    <property type="project" value="InterPro"/>
</dbReference>
<gene>
    <name evidence="12" type="ORF">MXF72_14855</name>
</gene>
<evidence type="ECO:0000256" key="8">
    <source>
        <dbReference type="ARBA" id="ARBA00022989"/>
    </source>
</evidence>
<protein>
    <submittedName>
        <fullName evidence="12">ABC transporter permease subunit</fullName>
    </submittedName>
</protein>
<evidence type="ECO:0000313" key="12">
    <source>
        <dbReference type="EMBL" id="UPL20671.1"/>
    </source>
</evidence>
<evidence type="ECO:0000256" key="6">
    <source>
        <dbReference type="ARBA" id="ARBA00022692"/>
    </source>
</evidence>
<dbReference type="Pfam" id="PF00528">
    <property type="entry name" value="BPD_transp_1"/>
    <property type="match status" value="1"/>
</dbReference>
<evidence type="ECO:0000259" key="11">
    <source>
        <dbReference type="PROSITE" id="PS50928"/>
    </source>
</evidence>
<name>A0AAE9H9V5_ALCFA</name>
<proteinExistence type="inferred from homology"/>
<organism evidence="12 13">
    <name type="scientific">Alcaligenes faecalis</name>
    <dbReference type="NCBI Taxonomy" id="511"/>
    <lineage>
        <taxon>Bacteria</taxon>
        <taxon>Pseudomonadati</taxon>
        <taxon>Pseudomonadota</taxon>
        <taxon>Betaproteobacteria</taxon>
        <taxon>Burkholderiales</taxon>
        <taxon>Alcaligenaceae</taxon>
        <taxon>Alcaligenes</taxon>
    </lineage>
</organism>
<dbReference type="PROSITE" id="PS50928">
    <property type="entry name" value="ABC_TM1"/>
    <property type="match status" value="1"/>
</dbReference>
<dbReference type="InterPro" id="IPR000515">
    <property type="entry name" value="MetI-like"/>
</dbReference>
<feature type="transmembrane region" description="Helical" evidence="10">
    <location>
        <begin position="96"/>
        <end position="119"/>
    </location>
</feature>
<keyword evidence="5" id="KW-1003">Cell membrane</keyword>
<dbReference type="AlphaFoldDB" id="A0AAE9H9V5"/>